<dbReference type="EMBL" id="MZGX01000009">
    <property type="protein sequence ID" value="OPX44404.1"/>
    <property type="molecule type" value="Genomic_DNA"/>
</dbReference>
<name>A0A1V4SKR3_RUMHU</name>
<proteinExistence type="predicted"/>
<keyword evidence="2" id="KW-1185">Reference proteome</keyword>
<gene>
    <name evidence="1" type="ORF">CLHUN_17030</name>
</gene>
<dbReference type="RefSeq" id="WP_080064147.1">
    <property type="nucleotide sequence ID" value="NZ_MZGX01000009.1"/>
</dbReference>
<evidence type="ECO:0000313" key="2">
    <source>
        <dbReference type="Proteomes" id="UP000191554"/>
    </source>
</evidence>
<dbReference type="OrthoDB" id="9979844at2"/>
<dbReference type="Proteomes" id="UP000191554">
    <property type="component" value="Unassembled WGS sequence"/>
</dbReference>
<protein>
    <recommendedName>
        <fullName evidence="3">RiboL-PSP-HEPN domain-containing protein</fullName>
    </recommendedName>
</protein>
<organism evidence="1 2">
    <name type="scientific">Ruminiclostridium hungatei</name>
    <name type="common">Clostridium hungatei</name>
    <dbReference type="NCBI Taxonomy" id="48256"/>
    <lineage>
        <taxon>Bacteria</taxon>
        <taxon>Bacillati</taxon>
        <taxon>Bacillota</taxon>
        <taxon>Clostridia</taxon>
        <taxon>Eubacteriales</taxon>
        <taxon>Oscillospiraceae</taxon>
        <taxon>Ruminiclostridium</taxon>
    </lineage>
</organism>
<dbReference type="STRING" id="48256.CLHUN_17030"/>
<reference evidence="1 2" key="1">
    <citation type="submission" date="2017-03" db="EMBL/GenBank/DDBJ databases">
        <title>Genome sequence of Clostridium hungatei DSM 14427.</title>
        <authorList>
            <person name="Poehlein A."/>
            <person name="Daniel R."/>
        </authorList>
    </citation>
    <scope>NUCLEOTIDE SEQUENCE [LARGE SCALE GENOMIC DNA]</scope>
    <source>
        <strain evidence="1 2">DSM 14427</strain>
    </source>
</reference>
<sequence length="357" mass="42019">MSNDAMTELKEIIREDIIDKVTRMMEQQETSFNLIDRNFQEQFSLTKKDMIVRILDGNPLRLLSQIVPYIKEKAYHEEVSLNIDSQDFREKFEFPFTECIQIEDFSAISKISSPEITVFHEEGIDVTHNLDIVIKIDRINYLSGEIYFKGKVSLTREVDDFILFDDFLDKFIEFTAYGLLKNENVPSWIEYLIEGCINVEYKNKKMALFNFFAAFDNFIELLNKTVFDYYVENYSYNIDLFKNSILEDMDGDVSEAEGYLKDKIKLFGRDTRKIIDEKLRDALKEMGIKGNNPKFEKMFTFISKIKDIEKIRNTIGHGSKVEIDIDIGNCLYYILTVIFSILFYEDIEANEWSNIIN</sequence>
<accession>A0A1V4SKR3</accession>
<evidence type="ECO:0008006" key="3">
    <source>
        <dbReference type="Google" id="ProtNLM"/>
    </source>
</evidence>
<dbReference type="AlphaFoldDB" id="A0A1V4SKR3"/>
<evidence type="ECO:0000313" key="1">
    <source>
        <dbReference type="EMBL" id="OPX44404.1"/>
    </source>
</evidence>
<comment type="caution">
    <text evidence="1">The sequence shown here is derived from an EMBL/GenBank/DDBJ whole genome shotgun (WGS) entry which is preliminary data.</text>
</comment>